<evidence type="ECO:0000313" key="1">
    <source>
        <dbReference type="EMBL" id="RZC49057.1"/>
    </source>
</evidence>
<reference evidence="1 2" key="1">
    <citation type="journal article" date="2018" name="Science">
        <title>The opium poppy genome and morphinan production.</title>
        <authorList>
            <person name="Guo L."/>
            <person name="Winzer T."/>
            <person name="Yang X."/>
            <person name="Li Y."/>
            <person name="Ning Z."/>
            <person name="He Z."/>
            <person name="Teodor R."/>
            <person name="Lu Y."/>
            <person name="Bowser T.A."/>
            <person name="Graham I.A."/>
            <person name="Ye K."/>
        </authorList>
    </citation>
    <scope>NUCLEOTIDE SEQUENCE [LARGE SCALE GENOMIC DNA]</scope>
    <source>
        <strain evidence="2">cv. HN1</strain>
        <tissue evidence="1">Leaves</tissue>
    </source>
</reference>
<gene>
    <name evidence="1" type="ORF">C5167_017483</name>
</gene>
<protein>
    <submittedName>
        <fullName evidence="1">Uncharacterized protein</fullName>
    </submittedName>
</protein>
<accession>A0A4Y7IJJ1</accession>
<dbReference type="EMBL" id="CM010716">
    <property type="protein sequence ID" value="RZC49057.1"/>
    <property type="molecule type" value="Genomic_DNA"/>
</dbReference>
<dbReference type="Gramene" id="RZC49057">
    <property type="protein sequence ID" value="RZC49057"/>
    <property type="gene ID" value="C5167_017483"/>
</dbReference>
<proteinExistence type="predicted"/>
<sequence length="99" mass="10759">MLLLAAIMKGIPLVEDLPEPPFRAICIKDAELEACGKHPTLTGKDYGFVGKAAKDIYVHDYLGSGDIVDQHKWVKKNFGAGLIKMISDVASIFVIASRS</sequence>
<name>A0A4Y7IJJ1_PAPSO</name>
<evidence type="ECO:0000313" key="2">
    <source>
        <dbReference type="Proteomes" id="UP000316621"/>
    </source>
</evidence>
<organism evidence="1 2">
    <name type="scientific">Papaver somniferum</name>
    <name type="common">Opium poppy</name>
    <dbReference type="NCBI Taxonomy" id="3469"/>
    <lineage>
        <taxon>Eukaryota</taxon>
        <taxon>Viridiplantae</taxon>
        <taxon>Streptophyta</taxon>
        <taxon>Embryophyta</taxon>
        <taxon>Tracheophyta</taxon>
        <taxon>Spermatophyta</taxon>
        <taxon>Magnoliopsida</taxon>
        <taxon>Ranunculales</taxon>
        <taxon>Papaveraceae</taxon>
        <taxon>Papaveroideae</taxon>
        <taxon>Papaver</taxon>
    </lineage>
</organism>
<keyword evidence="2" id="KW-1185">Reference proteome</keyword>
<dbReference type="AlphaFoldDB" id="A0A4Y7IJJ1"/>
<dbReference type="Proteomes" id="UP000316621">
    <property type="component" value="Chromosome 2"/>
</dbReference>